<dbReference type="InterPro" id="IPR036056">
    <property type="entry name" value="Fibrinogen-like_C"/>
</dbReference>
<reference evidence="4" key="1">
    <citation type="submission" date="2025-08" db="UniProtKB">
        <authorList>
            <consortium name="RefSeq"/>
        </authorList>
    </citation>
    <scope>IDENTIFICATION</scope>
    <source>
        <tissue evidence="4">Testes</tissue>
    </source>
</reference>
<protein>
    <submittedName>
        <fullName evidence="4">Uncharacterized protein LOC100368506</fullName>
    </submittedName>
</protein>
<evidence type="ECO:0000313" key="4">
    <source>
        <dbReference type="RefSeq" id="XP_006811295.1"/>
    </source>
</evidence>
<proteinExistence type="predicted"/>
<dbReference type="Gene3D" id="3.90.215.10">
    <property type="entry name" value="Gamma Fibrinogen, chain A, domain 1"/>
    <property type="match status" value="1"/>
</dbReference>
<evidence type="ECO:0000313" key="3">
    <source>
        <dbReference type="Proteomes" id="UP000694865"/>
    </source>
</evidence>
<dbReference type="SUPFAM" id="SSF56496">
    <property type="entry name" value="Fibrinogen C-terminal domain-like"/>
    <property type="match status" value="1"/>
</dbReference>
<keyword evidence="3" id="KW-1185">Reference proteome</keyword>
<keyword evidence="1" id="KW-0732">Signal</keyword>
<accession>A0ABM0LU54</accession>
<feature type="domain" description="Fibrinogen C-terminal" evidence="2">
    <location>
        <begin position="99"/>
        <end position="148"/>
    </location>
</feature>
<evidence type="ECO:0000256" key="1">
    <source>
        <dbReference type="SAM" id="SignalP"/>
    </source>
</evidence>
<dbReference type="NCBIfam" id="NF040941">
    <property type="entry name" value="GGGWT_bact"/>
    <property type="match status" value="1"/>
</dbReference>
<dbReference type="Proteomes" id="UP000694865">
    <property type="component" value="Unplaced"/>
</dbReference>
<dbReference type="RefSeq" id="XP_006811295.1">
    <property type="nucleotide sequence ID" value="XM_006811232.1"/>
</dbReference>
<organism evidence="3 4">
    <name type="scientific">Saccoglossus kowalevskii</name>
    <name type="common">Acorn worm</name>
    <dbReference type="NCBI Taxonomy" id="10224"/>
    <lineage>
        <taxon>Eukaryota</taxon>
        <taxon>Metazoa</taxon>
        <taxon>Hemichordata</taxon>
        <taxon>Enteropneusta</taxon>
        <taxon>Harrimaniidae</taxon>
        <taxon>Saccoglossus</taxon>
    </lineage>
</organism>
<gene>
    <name evidence="4" type="primary">LOC100368506</name>
</gene>
<dbReference type="Pfam" id="PF00147">
    <property type="entry name" value="Fibrinogen_C"/>
    <property type="match status" value="1"/>
</dbReference>
<dbReference type="PROSITE" id="PS51406">
    <property type="entry name" value="FIBRINOGEN_C_2"/>
    <property type="match status" value="1"/>
</dbReference>
<feature type="signal peptide" evidence="1">
    <location>
        <begin position="1"/>
        <end position="21"/>
    </location>
</feature>
<dbReference type="InterPro" id="IPR002181">
    <property type="entry name" value="Fibrinogen_a/b/g_C_dom"/>
</dbReference>
<sequence length="213" mass="24355">MISWRLGCLVIGVIIAHRISAQGIQLEEREESNGRTSTNMHTGATAFSHNCPWTGRLSDFKNTQCVWELTGTLRYVRDINEVQLCDGESWLTMYSFVVGSISRPGNSCQHLYSQGVRESGPYWIYPNPDIKHPIQVYCEMEFNGGGWLRVYNMMARPGNNDNAAEFYQSIIRNDDVRAVPPDSTSSSIYTRGLKLENYKEVPNKLAHIFRYYI</sequence>
<dbReference type="GeneID" id="100368506"/>
<evidence type="ECO:0000259" key="2">
    <source>
        <dbReference type="PROSITE" id="PS51406"/>
    </source>
</evidence>
<dbReference type="InterPro" id="IPR014716">
    <property type="entry name" value="Fibrinogen_a/b/g_C_1"/>
</dbReference>
<feature type="chain" id="PRO_5046608235" evidence="1">
    <location>
        <begin position="22"/>
        <end position="213"/>
    </location>
</feature>
<name>A0ABM0LU54_SACKO</name>